<dbReference type="InterPro" id="IPR052035">
    <property type="entry name" value="ZnF_BED_domain_contain"/>
</dbReference>
<feature type="region of interest" description="Disordered" evidence="6">
    <location>
        <begin position="79"/>
        <end position="117"/>
    </location>
</feature>
<feature type="compositionally biased region" description="Polar residues" evidence="6">
    <location>
        <begin position="87"/>
        <end position="101"/>
    </location>
</feature>
<evidence type="ECO:0000313" key="9">
    <source>
        <dbReference type="WBParaSite" id="PTRK_0000859500.1"/>
    </source>
</evidence>
<evidence type="ECO:0000256" key="3">
    <source>
        <dbReference type="ARBA" id="ARBA00022771"/>
    </source>
</evidence>
<comment type="subcellular location">
    <subcellularLocation>
        <location evidence="1">Nucleus</location>
    </subcellularLocation>
</comment>
<feature type="domain" description="HAT C-terminal dimerisation" evidence="7">
    <location>
        <begin position="1102"/>
        <end position="1146"/>
    </location>
</feature>
<reference evidence="9" key="1">
    <citation type="submission" date="2017-02" db="UniProtKB">
        <authorList>
            <consortium name="WormBaseParasite"/>
        </authorList>
    </citation>
    <scope>IDENTIFICATION</scope>
</reference>
<name>A0A0N4ZKG1_PARTI</name>
<keyword evidence="5" id="KW-0539">Nucleus</keyword>
<evidence type="ECO:0000256" key="5">
    <source>
        <dbReference type="ARBA" id="ARBA00023242"/>
    </source>
</evidence>
<evidence type="ECO:0000256" key="6">
    <source>
        <dbReference type="SAM" id="MobiDB-lite"/>
    </source>
</evidence>
<dbReference type="Pfam" id="PF05699">
    <property type="entry name" value="Dimer_Tnp_hAT"/>
    <property type="match status" value="1"/>
</dbReference>
<dbReference type="AlphaFoldDB" id="A0A0N4ZKG1"/>
<keyword evidence="3" id="KW-0863">Zinc-finger</keyword>
<evidence type="ECO:0000256" key="1">
    <source>
        <dbReference type="ARBA" id="ARBA00004123"/>
    </source>
</evidence>
<dbReference type="InterPro" id="IPR008906">
    <property type="entry name" value="HATC_C_dom"/>
</dbReference>
<dbReference type="WBParaSite" id="PTRK_0000859500.1">
    <property type="protein sequence ID" value="PTRK_0000859500.1"/>
    <property type="gene ID" value="PTRK_0000859500"/>
</dbReference>
<organism evidence="8 9">
    <name type="scientific">Parastrongyloides trichosuri</name>
    <name type="common">Possum-specific nematode worm</name>
    <dbReference type="NCBI Taxonomy" id="131310"/>
    <lineage>
        <taxon>Eukaryota</taxon>
        <taxon>Metazoa</taxon>
        <taxon>Ecdysozoa</taxon>
        <taxon>Nematoda</taxon>
        <taxon>Chromadorea</taxon>
        <taxon>Rhabditida</taxon>
        <taxon>Tylenchina</taxon>
        <taxon>Panagrolaimomorpha</taxon>
        <taxon>Strongyloidoidea</taxon>
        <taxon>Strongyloididae</taxon>
        <taxon>Parastrongyloides</taxon>
    </lineage>
</organism>
<protein>
    <submittedName>
        <fullName evidence="9">Dimer_Tnp_hAT domain-containing protein</fullName>
    </submittedName>
</protein>
<keyword evidence="8" id="KW-1185">Reference proteome</keyword>
<proteinExistence type="predicted"/>
<evidence type="ECO:0000259" key="7">
    <source>
        <dbReference type="Pfam" id="PF05699"/>
    </source>
</evidence>
<dbReference type="PANTHER" id="PTHR46481:SF10">
    <property type="entry name" value="ZINC FINGER BED DOMAIN-CONTAINING PROTEIN 39"/>
    <property type="match status" value="1"/>
</dbReference>
<feature type="region of interest" description="Disordered" evidence="6">
    <location>
        <begin position="990"/>
        <end position="1033"/>
    </location>
</feature>
<feature type="region of interest" description="Disordered" evidence="6">
    <location>
        <begin position="445"/>
        <end position="498"/>
    </location>
</feature>
<sequence length="1209" mass="135304">MDFNLDIASSQNEGSEQKKIKLENIEEHCKTNNNENGISSSLASLFPKVEDTGNGEGNNVDWGNIFSKVTNNGIFNNEESIKKDNENPVNSSVENPVRTTENNQRPNNNNNNEQKGNNLQNVLQNINNPIATMFLASQAQNILRGNGGMGGNQPFNSMFMPLIPGMSNCENPQQMLQLLQQQMGINGNDPQLMQMYMQQAQTYFKNPENKEALKQTLLASHRGSSQTPMSTTPPTVGIPGAVAVAASPAAALFPEDDWSWHRNPAAAIRSGGTNKQTPVWKYFVYNKQENISRCIIGDCSYMLKGPHTSTLACHLKKHPAEFAEFQRLKQEYTRERSVSQLGNYNKGGGTNFNLVGGKNNQFKQQHQHPNINNIWNALSAKAHSQAANYSNENNGNKMNNIEKNQHGQVNGGINANMLGNVPYNPSELFSLMTANINSFLPQGAQEQIDNKNGKNNNKSNKEKETNSPESINNENINSGDNSCSENNDSSIFSRSPSNILSCTQGNEDKWMKEDKKQKELEVKLAMMLGTTQLPFKIIQNSDFRNFLKMAQPKFDIPAEVKDIDEILNNKYCQMIETLKKDLSKISSFTLMIDLLKISPKSIEMELFNSRKRKYHETSNDNESMISFPPSIQSDVTIISDDSCINIPTINLPNLQISPTTVSCSSSISPCQISNPPSTCDDKNGSFDIPKKCLEEYRLCISIAYYNKIIGKIETVLLAVRPFSFKNDDATIIVREIAKSVLQEFNLDIEKSSKILTHGLDECGIIESELFSNQMISYNLKLYQFLKKVLQSNSTVLNLKKAFNLMMRPFLSNPQNIDEFNKHLIGFGHEIGPCDSFFKLATAVLSAKEAFLTIFLRKVNFNTSSVMMNEEKWNQLDQLIQLLNLFNKHTSRTILNEITTIDTVVPSLMQLKVSLDKGFTGFEDLCQALKHELDVATAHILDMDSPNFDSTFIEATALNTHLAILLDEKYVNFAKISIEKALSKRMNSVMNENNSSEHSSNNQSVSSPSLSSASSTSSEASTNNTGSTTISHPASSLFPDLLQAANQRRKQLQDNNKSNEHKKNIMAEVIVQSYFDSFDFPNNHAFPIYDSSSMDNQSLNSNHQLNSQLPPLEFWRTYSSKSFQLSEYAIELLSIPVSTLSIHKIFNDDDHGASLILLNKALGEVNTSVNSIDLDSFAITKAIETPNKFERDVFIKFNKNLSIIKNTKIF</sequence>
<keyword evidence="2" id="KW-0479">Metal-binding</keyword>
<feature type="compositionally biased region" description="Low complexity" evidence="6">
    <location>
        <begin position="990"/>
        <end position="1028"/>
    </location>
</feature>
<feature type="compositionally biased region" description="Low complexity" evidence="6">
    <location>
        <begin position="102"/>
        <end position="117"/>
    </location>
</feature>
<evidence type="ECO:0000256" key="4">
    <source>
        <dbReference type="ARBA" id="ARBA00022833"/>
    </source>
</evidence>
<dbReference type="STRING" id="131310.A0A0N4ZKG1"/>
<feature type="compositionally biased region" description="Low complexity" evidence="6">
    <location>
        <begin position="467"/>
        <end position="482"/>
    </location>
</feature>
<dbReference type="GO" id="GO:0046983">
    <property type="term" value="F:protein dimerization activity"/>
    <property type="evidence" value="ECO:0007669"/>
    <property type="project" value="InterPro"/>
</dbReference>
<dbReference type="InterPro" id="IPR012337">
    <property type="entry name" value="RNaseH-like_sf"/>
</dbReference>
<accession>A0A0N4ZKG1</accession>
<dbReference type="SUPFAM" id="SSF53098">
    <property type="entry name" value="Ribonuclease H-like"/>
    <property type="match status" value="1"/>
</dbReference>
<feature type="compositionally biased region" description="Polar residues" evidence="6">
    <location>
        <begin position="483"/>
        <end position="498"/>
    </location>
</feature>
<dbReference type="GO" id="GO:0008270">
    <property type="term" value="F:zinc ion binding"/>
    <property type="evidence" value="ECO:0007669"/>
    <property type="project" value="UniProtKB-KW"/>
</dbReference>
<evidence type="ECO:0000313" key="8">
    <source>
        <dbReference type="Proteomes" id="UP000038045"/>
    </source>
</evidence>
<keyword evidence="4" id="KW-0862">Zinc</keyword>
<dbReference type="Proteomes" id="UP000038045">
    <property type="component" value="Unplaced"/>
</dbReference>
<evidence type="ECO:0000256" key="2">
    <source>
        <dbReference type="ARBA" id="ARBA00022723"/>
    </source>
</evidence>
<dbReference type="PANTHER" id="PTHR46481">
    <property type="entry name" value="ZINC FINGER BED DOMAIN-CONTAINING PROTEIN 4"/>
    <property type="match status" value="1"/>
</dbReference>
<dbReference type="GO" id="GO:0005634">
    <property type="term" value="C:nucleus"/>
    <property type="evidence" value="ECO:0007669"/>
    <property type="project" value="UniProtKB-SubCell"/>
</dbReference>